<dbReference type="Pfam" id="PF13966">
    <property type="entry name" value="zf-RVT"/>
    <property type="match status" value="1"/>
</dbReference>
<feature type="domain" description="Reverse transcriptase zinc-binding" evidence="1">
    <location>
        <begin position="19"/>
        <end position="73"/>
    </location>
</feature>
<reference evidence="2" key="1">
    <citation type="submission" date="2020-06" db="EMBL/GenBank/DDBJ databases">
        <authorList>
            <person name="Li T."/>
            <person name="Hu X."/>
            <person name="Zhang T."/>
            <person name="Song X."/>
            <person name="Zhang H."/>
            <person name="Dai N."/>
            <person name="Sheng W."/>
            <person name="Hou X."/>
            <person name="Wei L."/>
        </authorList>
    </citation>
    <scope>NUCLEOTIDE SEQUENCE</scope>
    <source>
        <strain evidence="2">G02</strain>
        <tissue evidence="2">Leaf</tissue>
    </source>
</reference>
<protein>
    <recommendedName>
        <fullName evidence="1">Reverse transcriptase zinc-binding domain-containing protein</fullName>
    </recommendedName>
</protein>
<sequence>MFHPPGPKVGWSLLLLGAFKIPRHRFILWFAILEKLATLDKPWLHHLCSSCVLCSTADLESHEHLFFSCPLASNCLCEVQRLVRFHWPNCNWVTVVHWVSRRWRGKHVVNASFRALLASLVYHVWWGANARIFRHTSRTPLDIASVVVNEIRELIISKELPHTVSSRGLYRL</sequence>
<dbReference type="EMBL" id="JACGWJ010000015">
    <property type="protein sequence ID" value="KAL0367485.1"/>
    <property type="molecule type" value="Genomic_DNA"/>
</dbReference>
<evidence type="ECO:0000313" key="2">
    <source>
        <dbReference type="EMBL" id="KAL0367485.1"/>
    </source>
</evidence>
<comment type="caution">
    <text evidence="2">The sequence shown here is derived from an EMBL/GenBank/DDBJ whole genome shotgun (WGS) entry which is preliminary data.</text>
</comment>
<dbReference type="AlphaFoldDB" id="A0AAW2QIA4"/>
<reference evidence="2" key="2">
    <citation type="journal article" date="2024" name="Plant">
        <title>Genomic evolution and insights into agronomic trait innovations of Sesamum species.</title>
        <authorList>
            <person name="Miao H."/>
            <person name="Wang L."/>
            <person name="Qu L."/>
            <person name="Liu H."/>
            <person name="Sun Y."/>
            <person name="Le M."/>
            <person name="Wang Q."/>
            <person name="Wei S."/>
            <person name="Zheng Y."/>
            <person name="Lin W."/>
            <person name="Duan Y."/>
            <person name="Cao H."/>
            <person name="Xiong S."/>
            <person name="Wang X."/>
            <person name="Wei L."/>
            <person name="Li C."/>
            <person name="Ma Q."/>
            <person name="Ju M."/>
            <person name="Zhao R."/>
            <person name="Li G."/>
            <person name="Mu C."/>
            <person name="Tian Q."/>
            <person name="Mei H."/>
            <person name="Zhang T."/>
            <person name="Gao T."/>
            <person name="Zhang H."/>
        </authorList>
    </citation>
    <scope>NUCLEOTIDE SEQUENCE</scope>
    <source>
        <strain evidence="2">G02</strain>
    </source>
</reference>
<organism evidence="2">
    <name type="scientific">Sesamum radiatum</name>
    <name type="common">Black benniseed</name>
    <dbReference type="NCBI Taxonomy" id="300843"/>
    <lineage>
        <taxon>Eukaryota</taxon>
        <taxon>Viridiplantae</taxon>
        <taxon>Streptophyta</taxon>
        <taxon>Embryophyta</taxon>
        <taxon>Tracheophyta</taxon>
        <taxon>Spermatophyta</taxon>
        <taxon>Magnoliopsida</taxon>
        <taxon>eudicotyledons</taxon>
        <taxon>Gunneridae</taxon>
        <taxon>Pentapetalae</taxon>
        <taxon>asterids</taxon>
        <taxon>lamiids</taxon>
        <taxon>Lamiales</taxon>
        <taxon>Pedaliaceae</taxon>
        <taxon>Sesamum</taxon>
    </lineage>
</organism>
<proteinExistence type="predicted"/>
<accession>A0AAW2QIA4</accession>
<dbReference type="InterPro" id="IPR026960">
    <property type="entry name" value="RVT-Znf"/>
</dbReference>
<gene>
    <name evidence="2" type="ORF">Sradi_3638600</name>
</gene>
<evidence type="ECO:0000259" key="1">
    <source>
        <dbReference type="Pfam" id="PF13966"/>
    </source>
</evidence>
<name>A0AAW2QIA4_SESRA</name>